<evidence type="ECO:0000256" key="1">
    <source>
        <dbReference type="SAM" id="MobiDB-lite"/>
    </source>
</evidence>
<reference evidence="2" key="1">
    <citation type="journal article" date="2023" name="Science">
        <title>Genome structures resolve the early diversification of teleost fishes.</title>
        <authorList>
            <person name="Parey E."/>
            <person name="Louis A."/>
            <person name="Montfort J."/>
            <person name="Bouchez O."/>
            <person name="Roques C."/>
            <person name="Iampietro C."/>
            <person name="Lluch J."/>
            <person name="Castinel A."/>
            <person name="Donnadieu C."/>
            <person name="Desvignes T."/>
            <person name="Floi Bucao C."/>
            <person name="Jouanno E."/>
            <person name="Wen M."/>
            <person name="Mejri S."/>
            <person name="Dirks R."/>
            <person name="Jansen H."/>
            <person name="Henkel C."/>
            <person name="Chen W.J."/>
            <person name="Zahm M."/>
            <person name="Cabau C."/>
            <person name="Klopp C."/>
            <person name="Thompson A.W."/>
            <person name="Robinson-Rechavi M."/>
            <person name="Braasch I."/>
            <person name="Lecointre G."/>
            <person name="Bobe J."/>
            <person name="Postlethwait J.H."/>
            <person name="Berthelot C."/>
            <person name="Roest Crollius H."/>
            <person name="Guiguen Y."/>
        </authorList>
    </citation>
    <scope>NUCLEOTIDE SEQUENCE</scope>
    <source>
        <strain evidence="2">WJC10195</strain>
    </source>
</reference>
<feature type="compositionally biased region" description="Basic residues" evidence="1">
    <location>
        <begin position="208"/>
        <end position="222"/>
    </location>
</feature>
<protein>
    <submittedName>
        <fullName evidence="2">Uncharacterized protein</fullName>
    </submittedName>
</protein>
<evidence type="ECO:0000313" key="2">
    <source>
        <dbReference type="EMBL" id="KAJ8344084.1"/>
    </source>
</evidence>
<comment type="caution">
    <text evidence="2">The sequence shown here is derived from an EMBL/GenBank/DDBJ whole genome shotgun (WGS) entry which is preliminary data.</text>
</comment>
<organism evidence="2 3">
    <name type="scientific">Synaphobranchus kaupii</name>
    <name type="common">Kaup's arrowtooth eel</name>
    <dbReference type="NCBI Taxonomy" id="118154"/>
    <lineage>
        <taxon>Eukaryota</taxon>
        <taxon>Metazoa</taxon>
        <taxon>Chordata</taxon>
        <taxon>Craniata</taxon>
        <taxon>Vertebrata</taxon>
        <taxon>Euteleostomi</taxon>
        <taxon>Actinopterygii</taxon>
        <taxon>Neopterygii</taxon>
        <taxon>Teleostei</taxon>
        <taxon>Anguilliformes</taxon>
        <taxon>Synaphobranchidae</taxon>
        <taxon>Synaphobranchus</taxon>
    </lineage>
</organism>
<evidence type="ECO:0000313" key="3">
    <source>
        <dbReference type="Proteomes" id="UP001152622"/>
    </source>
</evidence>
<feature type="region of interest" description="Disordered" evidence="1">
    <location>
        <begin position="155"/>
        <end position="244"/>
    </location>
</feature>
<accession>A0A9Q1ESF9</accession>
<proteinExistence type="predicted"/>
<sequence>MWEKSPRALTHQAEDRARNAARITPALRPHYARQNSHRSSRGRGEQNPHPAGGFDLATAWPASGGPPQKRGMRVPHEPFGRFGHAVTAWSPWAVTRWLAYCSQRLPSVLGEAEPESNTEAQALVYDTRLRKRVLTRSRLKRLTCHTHAGTRSYCDRQQGAGRARNAHNSSGTDTKNKASHRGPSAQSIRPAPGEEYVRPSVPFNANKSLRRSPRNWVRIRHGRSWDAPRYAGSQGGGTDRLNSL</sequence>
<dbReference type="Proteomes" id="UP001152622">
    <property type="component" value="Chromosome 13"/>
</dbReference>
<gene>
    <name evidence="2" type="ORF">SKAU_G00314130</name>
</gene>
<keyword evidence="3" id="KW-1185">Reference proteome</keyword>
<name>A0A9Q1ESF9_SYNKA</name>
<feature type="compositionally biased region" description="Basic and acidic residues" evidence="1">
    <location>
        <begin position="1"/>
        <end position="18"/>
    </location>
</feature>
<dbReference type="AlphaFoldDB" id="A0A9Q1ESF9"/>
<feature type="region of interest" description="Disordered" evidence="1">
    <location>
        <begin position="1"/>
        <end position="75"/>
    </location>
</feature>
<dbReference type="EMBL" id="JAINUF010000013">
    <property type="protein sequence ID" value="KAJ8344084.1"/>
    <property type="molecule type" value="Genomic_DNA"/>
</dbReference>